<dbReference type="EMBL" id="CP001619">
    <property type="protein sequence ID" value="ACT94931.1"/>
    <property type="molecule type" value="Genomic_DNA"/>
</dbReference>
<dbReference type="HOGENOM" id="CLU_1487554_0_0_10"/>
<gene>
    <name evidence="1" type="ordered locus">Dfer_3726</name>
</gene>
<evidence type="ECO:0008006" key="3">
    <source>
        <dbReference type="Google" id="ProtNLM"/>
    </source>
</evidence>
<dbReference type="AlphaFoldDB" id="C6VVA8"/>
<dbReference type="eggNOG" id="ENOG50339D9">
    <property type="taxonomic scope" value="Bacteria"/>
</dbReference>
<evidence type="ECO:0000313" key="2">
    <source>
        <dbReference type="Proteomes" id="UP000002011"/>
    </source>
</evidence>
<reference evidence="1 2" key="1">
    <citation type="journal article" date="2009" name="Stand. Genomic Sci.">
        <title>Complete genome sequence of Dyadobacter fermentans type strain (NS114).</title>
        <authorList>
            <person name="Lang E."/>
            <person name="Lapidus A."/>
            <person name="Chertkov O."/>
            <person name="Brettin T."/>
            <person name="Detter J.C."/>
            <person name="Han C."/>
            <person name="Copeland A."/>
            <person name="Glavina Del Rio T."/>
            <person name="Nolan M."/>
            <person name="Chen F."/>
            <person name="Lucas S."/>
            <person name="Tice H."/>
            <person name="Cheng J.F."/>
            <person name="Land M."/>
            <person name="Hauser L."/>
            <person name="Chang Y.J."/>
            <person name="Jeffries C.D."/>
            <person name="Kopitz M."/>
            <person name="Bruce D."/>
            <person name="Goodwin L."/>
            <person name="Pitluck S."/>
            <person name="Ovchinnikova G."/>
            <person name="Pati A."/>
            <person name="Ivanova N."/>
            <person name="Mavrommatis K."/>
            <person name="Chen A."/>
            <person name="Palaniappan K."/>
            <person name="Chain P."/>
            <person name="Bristow J."/>
            <person name="Eisen J.A."/>
            <person name="Markowitz V."/>
            <person name="Hugenholtz P."/>
            <person name="Goker M."/>
            <person name="Rohde M."/>
            <person name="Kyrpides N.C."/>
            <person name="Klenk H.P."/>
        </authorList>
    </citation>
    <scope>NUCLEOTIDE SEQUENCE [LARGE SCALE GENOMIC DNA]</scope>
    <source>
        <strain evidence="2">ATCC 700827 / DSM 18053 / CIP 107007 / KCTC 52180 / NS114</strain>
    </source>
</reference>
<proteinExistence type="predicted"/>
<dbReference type="KEGG" id="dfe:Dfer_3726"/>
<keyword evidence="2" id="KW-1185">Reference proteome</keyword>
<sequence length="188" mass="21770">MMTSNELINLINWNDIGIGTCRLYVKLFEREVLFTFFSSDIKRPKISEKMFETLTDVLKIETNQLDLIKDLLWEECLFAFQVADYGCIPNNGETHLQAHLREFGIENREDAYQKSELVKMEIQIHCDSDNLAARYAEIKINSASDNLISIIVKNGEIIDFDDNGTYLGQFEDESTFARVKRNNVLSRI</sequence>
<accession>C6VVA8</accession>
<organism evidence="1 2">
    <name type="scientific">Dyadobacter fermentans (strain ATCC 700827 / DSM 18053 / CIP 107007 / KCTC 52180 / NS114)</name>
    <dbReference type="NCBI Taxonomy" id="471854"/>
    <lineage>
        <taxon>Bacteria</taxon>
        <taxon>Pseudomonadati</taxon>
        <taxon>Bacteroidota</taxon>
        <taxon>Cytophagia</taxon>
        <taxon>Cytophagales</taxon>
        <taxon>Spirosomataceae</taxon>
        <taxon>Dyadobacter</taxon>
    </lineage>
</organism>
<dbReference type="Proteomes" id="UP000002011">
    <property type="component" value="Chromosome"/>
</dbReference>
<protein>
    <recommendedName>
        <fullName evidence="3">DUF2262 domain-containing protein</fullName>
    </recommendedName>
</protein>
<evidence type="ECO:0000313" key="1">
    <source>
        <dbReference type="EMBL" id="ACT94931.1"/>
    </source>
</evidence>
<name>C6VVA8_DYAFD</name>